<feature type="region of interest" description="Disordered" evidence="4">
    <location>
        <begin position="206"/>
        <end position="225"/>
    </location>
</feature>
<comment type="caution">
    <text evidence="6">The sequence shown here is derived from an EMBL/GenBank/DDBJ whole genome shotgun (WGS) entry which is preliminary data.</text>
</comment>
<evidence type="ECO:0000256" key="3">
    <source>
        <dbReference type="ARBA" id="ARBA00023012"/>
    </source>
</evidence>
<dbReference type="CDD" id="cd16917">
    <property type="entry name" value="HATPase_UhpB-NarQ-NarX-like"/>
    <property type="match status" value="1"/>
</dbReference>
<keyword evidence="1 6" id="KW-0808">Transferase</keyword>
<dbReference type="Pfam" id="PF02518">
    <property type="entry name" value="HATPase_c"/>
    <property type="match status" value="1"/>
</dbReference>
<dbReference type="PROSITE" id="PS50109">
    <property type="entry name" value="HIS_KIN"/>
    <property type="match status" value="1"/>
</dbReference>
<evidence type="ECO:0000313" key="7">
    <source>
        <dbReference type="Proteomes" id="UP000316304"/>
    </source>
</evidence>
<dbReference type="InterPro" id="IPR036890">
    <property type="entry name" value="HATPase_C_sf"/>
</dbReference>
<reference evidence="6 7" key="1">
    <citation type="submission" date="2019-02" db="EMBL/GenBank/DDBJ databases">
        <title>Deep-cultivation of Planctomycetes and their phenomic and genomic characterization uncovers novel biology.</title>
        <authorList>
            <person name="Wiegand S."/>
            <person name="Jogler M."/>
            <person name="Boedeker C."/>
            <person name="Pinto D."/>
            <person name="Vollmers J."/>
            <person name="Rivas-Marin E."/>
            <person name="Kohn T."/>
            <person name="Peeters S.H."/>
            <person name="Heuer A."/>
            <person name="Rast P."/>
            <person name="Oberbeckmann S."/>
            <person name="Bunk B."/>
            <person name="Jeske O."/>
            <person name="Meyerdierks A."/>
            <person name="Storesund J.E."/>
            <person name="Kallscheuer N."/>
            <person name="Luecker S."/>
            <person name="Lage O.M."/>
            <person name="Pohl T."/>
            <person name="Merkel B.J."/>
            <person name="Hornburger P."/>
            <person name="Mueller R.-W."/>
            <person name="Bruemmer F."/>
            <person name="Labrenz M."/>
            <person name="Spormann A.M."/>
            <person name="Op Den Camp H."/>
            <person name="Overmann J."/>
            <person name="Amann R."/>
            <person name="Jetten M.S.M."/>
            <person name="Mascher T."/>
            <person name="Medema M.H."/>
            <person name="Devos D.P."/>
            <person name="Kaster A.-K."/>
            <person name="Ovreas L."/>
            <person name="Rohde M."/>
            <person name="Galperin M.Y."/>
            <person name="Jogler C."/>
        </authorList>
    </citation>
    <scope>NUCLEOTIDE SEQUENCE [LARGE SCALE GENOMIC DNA]</scope>
    <source>
        <strain evidence="6 7">Pla52o</strain>
    </source>
</reference>
<feature type="compositionally biased region" description="Low complexity" evidence="4">
    <location>
        <begin position="209"/>
        <end position="225"/>
    </location>
</feature>
<sequence>MGHEIHDTLLPLLFGASAGLHNLIQQPGGDQSDASVDAAAHLRREQLKKIAHWIDQALETGRRILGSAYPAELAHRNWADAAADTLQRILDEATQRRTSVQWDVSDAAKILSEPIATAAYRIVIEAVRNACRHGKATEVRVAARVQEDKLSLVVEDNGIGFDPQHVAPDRFGIRSMSGRAHLVGGQLLLSSQPSGPTTVTFRCPIDSPAADSSTADSSTAGEEAF</sequence>
<dbReference type="SMART" id="SM00387">
    <property type="entry name" value="HATPase_c"/>
    <property type="match status" value="1"/>
</dbReference>
<accession>A0A5C6CRT6</accession>
<dbReference type="InterPro" id="IPR003594">
    <property type="entry name" value="HATPase_dom"/>
</dbReference>
<dbReference type="GO" id="GO:0004673">
    <property type="term" value="F:protein histidine kinase activity"/>
    <property type="evidence" value="ECO:0007669"/>
    <property type="project" value="UniProtKB-EC"/>
</dbReference>
<dbReference type="Proteomes" id="UP000316304">
    <property type="component" value="Unassembled WGS sequence"/>
</dbReference>
<evidence type="ECO:0000256" key="1">
    <source>
        <dbReference type="ARBA" id="ARBA00022679"/>
    </source>
</evidence>
<evidence type="ECO:0000259" key="5">
    <source>
        <dbReference type="PROSITE" id="PS50109"/>
    </source>
</evidence>
<feature type="domain" description="Histidine kinase" evidence="5">
    <location>
        <begin position="1"/>
        <end position="207"/>
    </location>
</feature>
<name>A0A5C6CRT6_9BACT</name>
<evidence type="ECO:0000256" key="2">
    <source>
        <dbReference type="ARBA" id="ARBA00022777"/>
    </source>
</evidence>
<dbReference type="SUPFAM" id="SSF55874">
    <property type="entry name" value="ATPase domain of HSP90 chaperone/DNA topoisomerase II/histidine kinase"/>
    <property type="match status" value="1"/>
</dbReference>
<dbReference type="InterPro" id="IPR050482">
    <property type="entry name" value="Sensor_HK_TwoCompSys"/>
</dbReference>
<dbReference type="GO" id="GO:0000160">
    <property type="term" value="P:phosphorelay signal transduction system"/>
    <property type="evidence" value="ECO:0007669"/>
    <property type="project" value="UniProtKB-KW"/>
</dbReference>
<dbReference type="PANTHER" id="PTHR24421">
    <property type="entry name" value="NITRATE/NITRITE SENSOR PROTEIN NARX-RELATED"/>
    <property type="match status" value="1"/>
</dbReference>
<protein>
    <submittedName>
        <fullName evidence="6">Sensor histidine kinase LiaS</fullName>
        <ecNumber evidence="6">2.7.13.3</ecNumber>
    </submittedName>
</protein>
<dbReference type="EMBL" id="SJPT01000001">
    <property type="protein sequence ID" value="TWU27098.1"/>
    <property type="molecule type" value="Genomic_DNA"/>
</dbReference>
<proteinExistence type="predicted"/>
<organism evidence="6 7">
    <name type="scientific">Novipirellula galeiformis</name>
    <dbReference type="NCBI Taxonomy" id="2528004"/>
    <lineage>
        <taxon>Bacteria</taxon>
        <taxon>Pseudomonadati</taxon>
        <taxon>Planctomycetota</taxon>
        <taxon>Planctomycetia</taxon>
        <taxon>Pirellulales</taxon>
        <taxon>Pirellulaceae</taxon>
        <taxon>Novipirellula</taxon>
    </lineage>
</organism>
<evidence type="ECO:0000256" key="4">
    <source>
        <dbReference type="SAM" id="MobiDB-lite"/>
    </source>
</evidence>
<keyword evidence="7" id="KW-1185">Reference proteome</keyword>
<evidence type="ECO:0000313" key="6">
    <source>
        <dbReference type="EMBL" id="TWU27098.1"/>
    </source>
</evidence>
<dbReference type="AlphaFoldDB" id="A0A5C6CRT6"/>
<dbReference type="InterPro" id="IPR005467">
    <property type="entry name" value="His_kinase_dom"/>
</dbReference>
<dbReference type="Gene3D" id="3.30.565.10">
    <property type="entry name" value="Histidine kinase-like ATPase, C-terminal domain"/>
    <property type="match status" value="1"/>
</dbReference>
<keyword evidence="3" id="KW-0902">Two-component regulatory system</keyword>
<keyword evidence="2 6" id="KW-0418">Kinase</keyword>
<gene>
    <name evidence="6" type="primary">liaS</name>
    <name evidence="6" type="ORF">Pla52o_09580</name>
</gene>
<dbReference type="EC" id="2.7.13.3" evidence="6"/>